<sequence>MFQAESLVSPPTKKESGKLWDDLGCTAFVTTGNNLEKTRSFTRDMKRDELRKRIDDSSDDELDFLSSSSRSDDVERPIPTRNKPRAKKKRPGRVTIQGQEVDHHTDPLPRKKLPDFKKIKHAVPEGSSSSSRSETPNATQNISKQTKSYGILATLHNNENKRFSVPSDDLSSDKDSLGGYTHPSIHVSPQLEVQKFPGLTLSPLRSCDWDSLRPDVSCGRMKAAISYKQSKRLLKRTSYNSDTNSRSAPASRHSFKNQSSDSSDSSEATPRVKDLKHALRKFPSLGPLSISDHLAPEPDGGTGKSPYKGTTISQAHSKSLSDMATPRPNRKSRDPFLSHLSSPAHPQSQDTATTLQATITLRTLDSAVDEDADDESPKRRPQLRPFPMAASRFKETCTPRRKVTYVQQACPDNGKNDPFVSDLEVGDDSLFVGESTDPWNLCPFCDEKLPPNPSPFYRSLFEGARRKAHPDPRPSNPLGLKALMGVYIASCKRHRFEAHQIPEAMAKGWPTDIDFGRVRRRVERLSGRLAKLVRDEGNAREESIYWTTVTKEVRKLGSRAASGVKGQFESFEKTQPGYYGELGSMILHQTLYNMFPPSSFEPQSITPLTPQEFIQRILVPEAAVTLIMEDTGQDRARAVQTMRESAGYGVAMFPDISDGLEVGAGEDIVIERARARRRELEDEERVEALLHPGDSDDGHHAQTKGTKRPKTLSSATTTDIEESNNAQSRTKRMKPGSRIDAESGSDGHVFQGSRDTNAYKSKTAASSNPAAEPFLSQSYPSSPPNRQSPRVHSPDQTQASAPRPESRAPRLQPTPTLHVNVKPCGPPTTSDPQKGSDWHSMSSPIDRDDIVEVPSPFEQRPPSPVDGMARNVQRSSDANEPGGYNKCAKSMPKARRRIAEPKVQHLGPNDPIPPSPNQNIRRDSSVE</sequence>
<reference evidence="1" key="1">
    <citation type="submission" date="2021-03" db="EMBL/GenBank/DDBJ databases">
        <title>Evolutionary priming and transition to the ectomycorrhizal habit in an iconic lineage of mushroom-forming fungi: is preadaptation a requirement?</title>
        <authorList>
            <consortium name="DOE Joint Genome Institute"/>
            <person name="Looney B.P."/>
            <person name="Miyauchi S."/>
            <person name="Morin E."/>
            <person name="Drula E."/>
            <person name="Courty P.E."/>
            <person name="Chicoki N."/>
            <person name="Fauchery L."/>
            <person name="Kohler A."/>
            <person name="Kuo A."/>
            <person name="LaButti K."/>
            <person name="Pangilinan J."/>
            <person name="Lipzen A."/>
            <person name="Riley R."/>
            <person name="Andreopoulos W."/>
            <person name="He G."/>
            <person name="Johnson J."/>
            <person name="Barry K.W."/>
            <person name="Grigoriev I.V."/>
            <person name="Nagy L."/>
            <person name="Hibbett D."/>
            <person name="Henrissat B."/>
            <person name="Matheny P.B."/>
            <person name="Labbe J."/>
            <person name="Martin A.F."/>
        </authorList>
    </citation>
    <scope>NUCLEOTIDE SEQUENCE</scope>
    <source>
        <strain evidence="1">BPL698</strain>
    </source>
</reference>
<keyword evidence="2" id="KW-1185">Reference proteome</keyword>
<protein>
    <submittedName>
        <fullName evidence="1">RTC4-like domain-containing protein</fullName>
    </submittedName>
</protein>
<dbReference type="Proteomes" id="UP001207468">
    <property type="component" value="Unassembled WGS sequence"/>
</dbReference>
<evidence type="ECO:0000313" key="2">
    <source>
        <dbReference type="Proteomes" id="UP001207468"/>
    </source>
</evidence>
<comment type="caution">
    <text evidence="1">The sequence shown here is derived from an EMBL/GenBank/DDBJ whole genome shotgun (WGS) entry which is preliminary data.</text>
</comment>
<accession>A0ACC0U9P8</accession>
<organism evidence="1 2">
    <name type="scientific">Russula earlei</name>
    <dbReference type="NCBI Taxonomy" id="71964"/>
    <lineage>
        <taxon>Eukaryota</taxon>
        <taxon>Fungi</taxon>
        <taxon>Dikarya</taxon>
        <taxon>Basidiomycota</taxon>
        <taxon>Agaricomycotina</taxon>
        <taxon>Agaricomycetes</taxon>
        <taxon>Russulales</taxon>
        <taxon>Russulaceae</taxon>
        <taxon>Russula</taxon>
    </lineage>
</organism>
<gene>
    <name evidence="1" type="ORF">F5148DRAFT_1198669</name>
</gene>
<dbReference type="EMBL" id="JAGFNK010000099">
    <property type="protein sequence ID" value="KAI9508176.1"/>
    <property type="molecule type" value="Genomic_DNA"/>
</dbReference>
<evidence type="ECO:0000313" key="1">
    <source>
        <dbReference type="EMBL" id="KAI9508176.1"/>
    </source>
</evidence>
<proteinExistence type="predicted"/>
<name>A0ACC0U9P8_9AGAM</name>